<dbReference type="KEGG" id="coy:HF329_27725"/>
<gene>
    <name evidence="2" type="ORF">HF324_27585</name>
    <name evidence="1" type="ORF">HF329_27725</name>
</gene>
<dbReference type="Proteomes" id="UP000503144">
    <property type="component" value="Chromosome"/>
</dbReference>
<sequence>MKKITLFVVMTLILIGFVIVQSCKKNNREIELKPRGLSVEIEEIKNQFTALNYQSSLEVNLNDSVTQVLYPYWKRAYQIKQGDSAVYTYIRLLPKLYTYGIPFNYVYKNAGRNYILAEQKNGKTNFFKATAMDARDPSIPGFIGDLLLENLQTHKSYVLHFGNEKYRKAAISNDINAADPQCYYYFTCTWGGVCNSIVTIVGSYGGPSLYSTVTCTYPSIPECPSASWSITHSTTAIDCDDPPSLVPQPVTPDPTGIVGGGYIPIGTTIPGSGFSLDPVKGHMCGVINWLRVGNAYVATISGVGIMFLHPQYGIYNFEMNKICVTIPVNYLTNQRTATNAFIANWNWTADEVLAELQANPTHVPVAKDLLDRFKYLLVQNLIATDPGSSINFMGPCLGAGVPTTPAEYDCY</sequence>
<dbReference type="AlphaFoldDB" id="A0AAE6ZLP6"/>
<keyword evidence="4" id="KW-1185">Reference proteome</keyword>
<accession>A0AAE6ZLP6</accession>
<evidence type="ECO:0000313" key="1">
    <source>
        <dbReference type="EMBL" id="QJB34887.1"/>
    </source>
</evidence>
<dbReference type="EMBL" id="CP051204">
    <property type="protein sequence ID" value="QJB41398.1"/>
    <property type="molecule type" value="Genomic_DNA"/>
</dbReference>
<reference evidence="3 4" key="1">
    <citation type="submission" date="2020-04" db="EMBL/GenBank/DDBJ databases">
        <authorList>
            <person name="Kittiwongwattana C."/>
        </authorList>
    </citation>
    <scope>NUCLEOTIDE SEQUENCE [LARGE SCALE GENOMIC DNA]</scope>
    <source>
        <strain evidence="4">1303</strain>
        <strain evidence="3">1310</strain>
    </source>
</reference>
<protein>
    <submittedName>
        <fullName evidence="1">Uncharacterized protein</fullName>
    </submittedName>
</protein>
<reference evidence="1 4" key="2">
    <citation type="submission" date="2020-09" db="EMBL/GenBank/DDBJ databases">
        <authorList>
            <person name="Kittiwongwattana C."/>
        </authorList>
    </citation>
    <scope>NUCLEOTIDE SEQUENCE</scope>
    <source>
        <strain evidence="2 4">1303</strain>
        <strain evidence="1">1310</strain>
    </source>
</reference>
<evidence type="ECO:0000313" key="2">
    <source>
        <dbReference type="EMBL" id="QJB41398.1"/>
    </source>
</evidence>
<organism evidence="1 3">
    <name type="scientific">Chitinophaga oryzae</name>
    <dbReference type="NCBI Taxonomy" id="2725414"/>
    <lineage>
        <taxon>Bacteria</taxon>
        <taxon>Pseudomonadati</taxon>
        <taxon>Bacteroidota</taxon>
        <taxon>Chitinophagia</taxon>
        <taxon>Chitinophagales</taxon>
        <taxon>Chitinophagaceae</taxon>
        <taxon>Chitinophaga</taxon>
    </lineage>
</organism>
<name>A0AAE6ZLP6_9BACT</name>
<dbReference type="RefSeq" id="WP_168809396.1">
    <property type="nucleotide sequence ID" value="NZ_CP051204.2"/>
</dbReference>
<evidence type="ECO:0000313" key="3">
    <source>
        <dbReference type="Proteomes" id="UP000502421"/>
    </source>
</evidence>
<dbReference type="EMBL" id="CP051205">
    <property type="protein sequence ID" value="QJB34887.1"/>
    <property type="molecule type" value="Genomic_DNA"/>
</dbReference>
<proteinExistence type="predicted"/>
<dbReference type="Proteomes" id="UP000502421">
    <property type="component" value="Chromosome"/>
</dbReference>
<evidence type="ECO:0000313" key="4">
    <source>
        <dbReference type="Proteomes" id="UP000503144"/>
    </source>
</evidence>
<dbReference type="PROSITE" id="PS51257">
    <property type="entry name" value="PROKAR_LIPOPROTEIN"/>
    <property type="match status" value="1"/>
</dbReference>